<evidence type="ECO:0000313" key="8">
    <source>
        <dbReference type="EMBL" id="QEV05438.1"/>
    </source>
</evidence>
<dbReference type="Proteomes" id="UP000326041">
    <property type="component" value="Chromosome"/>
</dbReference>
<evidence type="ECO:0000256" key="1">
    <source>
        <dbReference type="ARBA" id="ARBA00004651"/>
    </source>
</evidence>
<evidence type="ECO:0000256" key="5">
    <source>
        <dbReference type="ARBA" id="ARBA00023136"/>
    </source>
</evidence>
<dbReference type="Pfam" id="PF03706">
    <property type="entry name" value="LPG_synthase_TM"/>
    <property type="match status" value="1"/>
</dbReference>
<dbReference type="EMBL" id="CP023697">
    <property type="protein sequence ID" value="QEV05438.1"/>
    <property type="molecule type" value="Genomic_DNA"/>
</dbReference>
<keyword evidence="3 7" id="KW-0812">Transmembrane</keyword>
<organism evidence="8 9">
    <name type="scientific">Streptomyces prasinus</name>
    <dbReference type="NCBI Taxonomy" id="67345"/>
    <lineage>
        <taxon>Bacteria</taxon>
        <taxon>Bacillati</taxon>
        <taxon>Actinomycetota</taxon>
        <taxon>Actinomycetes</taxon>
        <taxon>Kitasatosporales</taxon>
        <taxon>Streptomycetaceae</taxon>
        <taxon>Streptomyces</taxon>
    </lineage>
</organism>
<keyword evidence="2" id="KW-1003">Cell membrane</keyword>
<reference evidence="8 9" key="1">
    <citation type="submission" date="2017-09" db="EMBL/GenBank/DDBJ databases">
        <authorList>
            <person name="Lee N."/>
            <person name="Cho B.-K."/>
        </authorList>
    </citation>
    <scope>NUCLEOTIDE SEQUENCE [LARGE SCALE GENOMIC DNA]</scope>
    <source>
        <strain evidence="8 9">ATCC 13879</strain>
    </source>
</reference>
<evidence type="ECO:0000313" key="9">
    <source>
        <dbReference type="Proteomes" id="UP000326041"/>
    </source>
</evidence>
<sequence length="717" mass="76976">MIGSTPCERRTGFTWWEDDSDFRNRPVALFILRLSWRDAGRDSLGEGVDDAVPAGRAHVVERAGQCRAGTNAFADAARTASTRLGTSAAKRPAASATQRYAVLVPVRKSTASRAHAVPFRGCALTGGACRSAVGRRRRTPIRRRCSRGGVDGERRGRPARSGPPGRGSVRSLRWYQAIPVVNPSARGLTRPPVRRTGVTGRAGEWAKDRRPHRCRRPAPPVPVSSRRPVRPAAPASRPLYSAGHGVPVRLVRGVLHPGTPLVVARCALSPTTSWRISFCYSLSSWRIRSLHPCLRLSRRIGQHHDRERTGSAGPRSRSPLREDPRRLHRPARRVFRKPLPQRGCHQPRCRDRPRTPGTRATLRPAVARTGRRGTRPPGDRRRFRNTTQGDRGSAPGPTHRNRRVVSTAWRRALTVLFVAAVVAGAYLALRGQDWSVLAGLFHRGSAAALLGAVVVSAAGLLCGARSWMLTLSVIAVPVPLGTGTRMFFVGFLGKFVPGRVWGLIVQIRMGERAGATKAQMAGTYLVNLVVVLLTGGTVGMLVAPTLLADGVWWLLLPLTLLAVLVARPDLIHGFAGLAARIGRRPPPPPFARPRALRRAIAYQTVAWVLSGLHVWVIAVLLGAAPLPALPAAVGGFALATVVGTLVVFAPDGAGVRELLLVPALAPVLPLSAAIATALGSRVLTLVAELVTSGTALGAVALHDRRDLPISLRKGTAV</sequence>
<feature type="transmembrane region" description="Helical" evidence="7">
    <location>
        <begin position="524"/>
        <end position="546"/>
    </location>
</feature>
<feature type="transmembrane region" description="Helical" evidence="7">
    <location>
        <begin position="629"/>
        <end position="649"/>
    </location>
</feature>
<feature type="region of interest" description="Disordered" evidence="6">
    <location>
        <begin position="185"/>
        <end position="236"/>
    </location>
</feature>
<proteinExistence type="predicted"/>
<evidence type="ECO:0000256" key="7">
    <source>
        <dbReference type="SAM" id="Phobius"/>
    </source>
</evidence>
<evidence type="ECO:0000256" key="4">
    <source>
        <dbReference type="ARBA" id="ARBA00022989"/>
    </source>
</evidence>
<keyword evidence="4 7" id="KW-1133">Transmembrane helix</keyword>
<feature type="transmembrane region" description="Helical" evidence="7">
    <location>
        <begin position="600"/>
        <end position="623"/>
    </location>
</feature>
<keyword evidence="5 7" id="KW-0472">Membrane</keyword>
<feature type="transmembrane region" description="Helical" evidence="7">
    <location>
        <begin position="486"/>
        <end position="504"/>
    </location>
</feature>
<feature type="transmembrane region" description="Helical" evidence="7">
    <location>
        <begin position="449"/>
        <end position="474"/>
    </location>
</feature>
<gene>
    <name evidence="8" type="ORF">CP972_06805</name>
</gene>
<feature type="compositionally biased region" description="Low complexity" evidence="6">
    <location>
        <begin position="223"/>
        <end position="236"/>
    </location>
</feature>
<protein>
    <submittedName>
        <fullName evidence="8">Uncharacterized protein</fullName>
    </submittedName>
</protein>
<evidence type="ECO:0000256" key="2">
    <source>
        <dbReference type="ARBA" id="ARBA00022475"/>
    </source>
</evidence>
<keyword evidence="9" id="KW-1185">Reference proteome</keyword>
<name>A0ABX6ASJ6_9ACTN</name>
<feature type="compositionally biased region" description="Low complexity" evidence="6">
    <location>
        <begin position="159"/>
        <end position="169"/>
    </location>
</feature>
<comment type="subcellular location">
    <subcellularLocation>
        <location evidence="1">Cell membrane</location>
        <topology evidence="1">Multi-pass membrane protein</topology>
    </subcellularLocation>
</comment>
<feature type="transmembrane region" description="Helical" evidence="7">
    <location>
        <begin position="658"/>
        <end position="676"/>
    </location>
</feature>
<feature type="region of interest" description="Disordered" evidence="6">
    <location>
        <begin position="142"/>
        <end position="169"/>
    </location>
</feature>
<feature type="region of interest" description="Disordered" evidence="6">
    <location>
        <begin position="302"/>
        <end position="403"/>
    </location>
</feature>
<accession>A0ABX6ASJ6</accession>
<dbReference type="InterPro" id="IPR022791">
    <property type="entry name" value="L-PG_synthase/AglD"/>
</dbReference>
<evidence type="ECO:0000256" key="6">
    <source>
        <dbReference type="SAM" id="MobiDB-lite"/>
    </source>
</evidence>
<feature type="compositionally biased region" description="Basic residues" evidence="6">
    <location>
        <begin position="326"/>
        <end position="336"/>
    </location>
</feature>
<feature type="transmembrane region" description="Helical" evidence="7">
    <location>
        <begin position="552"/>
        <end position="579"/>
    </location>
</feature>
<feature type="transmembrane region" description="Helical" evidence="7">
    <location>
        <begin position="408"/>
        <end position="429"/>
    </location>
</feature>
<evidence type="ECO:0000256" key="3">
    <source>
        <dbReference type="ARBA" id="ARBA00022692"/>
    </source>
</evidence>